<reference evidence="1" key="2">
    <citation type="journal article" date="2023" name="Commun. Biol.">
        <title>Intrasexual cuticular hydrocarbon dimorphism in a wasp sheds light on hydrocarbon biosynthesis genes in Hymenoptera.</title>
        <authorList>
            <person name="Moris V.C."/>
            <person name="Podsiadlowski L."/>
            <person name="Martin S."/>
            <person name="Oeyen J.P."/>
            <person name="Donath A."/>
            <person name="Petersen M."/>
            <person name="Wilbrandt J."/>
            <person name="Misof B."/>
            <person name="Liedtke D."/>
            <person name="Thamm M."/>
            <person name="Scheiner R."/>
            <person name="Schmitt T."/>
            <person name="Niehuis O."/>
        </authorList>
    </citation>
    <scope>NUCLEOTIDE SEQUENCE</scope>
    <source>
        <strain evidence="1">GBR_01_08_01A</strain>
    </source>
</reference>
<gene>
    <name evidence="1" type="ORF">KPH14_003775</name>
</gene>
<accession>A0AAD9VUM6</accession>
<dbReference type="AlphaFoldDB" id="A0AAD9VUM6"/>
<evidence type="ECO:0000313" key="2">
    <source>
        <dbReference type="Proteomes" id="UP001258017"/>
    </source>
</evidence>
<dbReference type="Proteomes" id="UP001258017">
    <property type="component" value="Unassembled WGS sequence"/>
</dbReference>
<proteinExistence type="predicted"/>
<dbReference type="EMBL" id="JAIFRP010000006">
    <property type="protein sequence ID" value="KAK2587656.1"/>
    <property type="molecule type" value="Genomic_DNA"/>
</dbReference>
<organism evidence="1 2">
    <name type="scientific">Odynerus spinipes</name>
    <dbReference type="NCBI Taxonomy" id="1348599"/>
    <lineage>
        <taxon>Eukaryota</taxon>
        <taxon>Metazoa</taxon>
        <taxon>Ecdysozoa</taxon>
        <taxon>Arthropoda</taxon>
        <taxon>Hexapoda</taxon>
        <taxon>Insecta</taxon>
        <taxon>Pterygota</taxon>
        <taxon>Neoptera</taxon>
        <taxon>Endopterygota</taxon>
        <taxon>Hymenoptera</taxon>
        <taxon>Apocrita</taxon>
        <taxon>Aculeata</taxon>
        <taxon>Vespoidea</taxon>
        <taxon>Vespidae</taxon>
        <taxon>Eumeninae</taxon>
        <taxon>Odynerus</taxon>
    </lineage>
</organism>
<reference evidence="1" key="1">
    <citation type="submission" date="2021-08" db="EMBL/GenBank/DDBJ databases">
        <authorList>
            <person name="Misof B."/>
            <person name="Oliver O."/>
            <person name="Podsiadlowski L."/>
            <person name="Donath A."/>
            <person name="Peters R."/>
            <person name="Mayer C."/>
            <person name="Rust J."/>
            <person name="Gunkel S."/>
            <person name="Lesny P."/>
            <person name="Martin S."/>
            <person name="Oeyen J.P."/>
            <person name="Petersen M."/>
            <person name="Panagiotis P."/>
            <person name="Wilbrandt J."/>
            <person name="Tanja T."/>
        </authorList>
    </citation>
    <scope>NUCLEOTIDE SEQUENCE</scope>
    <source>
        <strain evidence="1">GBR_01_08_01A</strain>
        <tissue evidence="1">Thorax + abdomen</tissue>
    </source>
</reference>
<evidence type="ECO:0000313" key="1">
    <source>
        <dbReference type="EMBL" id="KAK2587656.1"/>
    </source>
</evidence>
<sequence length="134" mass="15288">MENPSLEGCTNEETQHSCYYFGNNYTDHSLLANSIDIRTVGSQYQVQSADSEKSLILSQFAKNTTKLLWAIFEMEDASAQPKTLNYKIRSSEIGNSRMIMMHDEEPSNEGALFSFLKIPCTKESRHDHYPVQIN</sequence>
<protein>
    <submittedName>
        <fullName evidence="1">Uncharacterized protein</fullName>
    </submittedName>
</protein>
<keyword evidence="2" id="KW-1185">Reference proteome</keyword>
<name>A0AAD9VUM6_9HYME</name>
<comment type="caution">
    <text evidence="1">The sequence shown here is derived from an EMBL/GenBank/DDBJ whole genome shotgun (WGS) entry which is preliminary data.</text>
</comment>